<accession>A0A2W4W7B2</accession>
<organism evidence="1 2">
    <name type="scientific">Shackletoniella antarctica</name>
    <dbReference type="NCBI Taxonomy" id="268115"/>
    <lineage>
        <taxon>Bacteria</taxon>
        <taxon>Bacillati</taxon>
        <taxon>Cyanobacteriota</taxon>
        <taxon>Cyanophyceae</taxon>
        <taxon>Oculatellales</taxon>
        <taxon>Oculatellaceae</taxon>
        <taxon>Shackletoniella</taxon>
    </lineage>
</organism>
<evidence type="ECO:0000313" key="2">
    <source>
        <dbReference type="Proteomes" id="UP000249081"/>
    </source>
</evidence>
<dbReference type="Proteomes" id="UP000249081">
    <property type="component" value="Unassembled WGS sequence"/>
</dbReference>
<proteinExistence type="predicted"/>
<comment type="caution">
    <text evidence="1">The sequence shown here is derived from an EMBL/GenBank/DDBJ whole genome shotgun (WGS) entry which is preliminary data.</text>
</comment>
<sequence>MILGPGDQNNRQAVYDALVNHNISGFIENELSPEKRWLGLISMVTSEKLSPDASLSEISEDINKFWQQFLVNELPRINKAIAEGFSTVD</sequence>
<dbReference type="AlphaFoldDB" id="A0A2W4W7B2"/>
<dbReference type="EMBL" id="QBMN01000075">
    <property type="protein sequence ID" value="PZO40332.1"/>
    <property type="molecule type" value="Genomic_DNA"/>
</dbReference>
<reference evidence="1 2" key="2">
    <citation type="submission" date="2018-06" db="EMBL/GenBank/DDBJ databases">
        <title>Metagenomic assembly of (sub)arctic Cyanobacteria and their associated microbiome from non-axenic cultures.</title>
        <authorList>
            <person name="Baurain D."/>
        </authorList>
    </citation>
    <scope>NUCLEOTIDE SEQUENCE [LARGE SCALE GENOMIC DNA]</scope>
    <source>
        <strain evidence="1">ULC041bin1</strain>
    </source>
</reference>
<name>A0A2W4W7B2_9CYAN</name>
<evidence type="ECO:0000313" key="1">
    <source>
        <dbReference type="EMBL" id="PZO40332.1"/>
    </source>
</evidence>
<reference evidence="2" key="1">
    <citation type="submission" date="2018-04" db="EMBL/GenBank/DDBJ databases">
        <authorList>
            <person name="Cornet L."/>
        </authorList>
    </citation>
    <scope>NUCLEOTIDE SEQUENCE [LARGE SCALE GENOMIC DNA]</scope>
</reference>
<gene>
    <name evidence="1" type="ORF">DCF17_11980</name>
</gene>
<protein>
    <submittedName>
        <fullName evidence="1">Uncharacterized protein</fullName>
    </submittedName>
</protein>